<sequence length="374" mass="40565">MMLDVDREQVLAHRIAAQGLHRDIADPGGLAVFDLGVQSTQRDTAAIALAARLPGPVTEESFVEDPRFVLAWTHRGAPHFHRADEIGRVTAALVPLDEDDAMARMGWQRKQVEAAGMSAVDGLFTAARAIRKVVTRVMTKGAVSEAVTKIIPDGLSYWCRGCQATHILEQLMRLAAIHGGVRLEAGAQPTALAPLAGRPRMRTTPDIEAATAVVRDYLHLHGPATPKEAADFVGTKTAIAKRMWPEDLTPVRFAGREVWLSSGDVAALENPPAPDLARLLPPWDPFLQSRDRAVLVPDRARQKEVWKILGNPGALLAGGEVAGVWRTKGSGRKRLDFAITAFDPLPPATRTAAEEEAERVARARGFADLRVSWG</sequence>
<evidence type="ECO:0008006" key="3">
    <source>
        <dbReference type="Google" id="ProtNLM"/>
    </source>
</evidence>
<organism evidence="1 2">
    <name type="scientific">Amycolatopsis methanolica 239</name>
    <dbReference type="NCBI Taxonomy" id="1068978"/>
    <lineage>
        <taxon>Bacteria</taxon>
        <taxon>Bacillati</taxon>
        <taxon>Actinomycetota</taxon>
        <taxon>Actinomycetes</taxon>
        <taxon>Pseudonocardiales</taxon>
        <taxon>Pseudonocardiaceae</taxon>
        <taxon>Amycolatopsis</taxon>
        <taxon>Amycolatopsis methanolica group</taxon>
    </lineage>
</organism>
<dbReference type="AlphaFoldDB" id="A0A076MQC5"/>
<dbReference type="KEGG" id="amq:AMETH_1019"/>
<dbReference type="InterPro" id="IPR009351">
    <property type="entry name" value="AlkZ-like"/>
</dbReference>
<dbReference type="eggNOG" id="COG3416">
    <property type="taxonomic scope" value="Bacteria"/>
</dbReference>
<reference evidence="1 2" key="1">
    <citation type="submission" date="2014-07" db="EMBL/GenBank/DDBJ databases">
        <title>Whole Genome Sequence of the Amycolatopsis methanolica 239.</title>
        <authorList>
            <person name="Tang B."/>
        </authorList>
    </citation>
    <scope>NUCLEOTIDE SEQUENCE [LARGE SCALE GENOMIC DNA]</scope>
    <source>
        <strain evidence="1 2">239</strain>
    </source>
</reference>
<gene>
    <name evidence="1" type="ORF">AMETH_1019</name>
</gene>
<dbReference type="Proteomes" id="UP000062973">
    <property type="component" value="Chromosome"/>
</dbReference>
<dbReference type="Pfam" id="PF06224">
    <property type="entry name" value="AlkZ-like"/>
    <property type="match status" value="1"/>
</dbReference>
<name>A0A076MQC5_AMYME</name>
<protein>
    <recommendedName>
        <fullName evidence="3">Winged helix DNA-binding domain-containing protein</fullName>
    </recommendedName>
</protein>
<dbReference type="PANTHER" id="PTHR38479">
    <property type="entry name" value="LMO0824 PROTEIN"/>
    <property type="match status" value="1"/>
</dbReference>
<evidence type="ECO:0000313" key="2">
    <source>
        <dbReference type="Proteomes" id="UP000062973"/>
    </source>
</evidence>
<dbReference type="EMBL" id="CP009110">
    <property type="protein sequence ID" value="AIJ21111.1"/>
    <property type="molecule type" value="Genomic_DNA"/>
</dbReference>
<keyword evidence="2" id="KW-1185">Reference proteome</keyword>
<dbReference type="PANTHER" id="PTHR38479:SF2">
    <property type="entry name" value="WINGED HELIX DNA-BINDING DOMAIN-CONTAINING PROTEIN"/>
    <property type="match status" value="1"/>
</dbReference>
<evidence type="ECO:0000313" key="1">
    <source>
        <dbReference type="EMBL" id="AIJ21111.1"/>
    </source>
</evidence>
<accession>A0A076MQC5</accession>
<dbReference type="STRING" id="1068978.AMETH_1019"/>
<dbReference type="HOGENOM" id="CLU_047003_1_0_11"/>
<dbReference type="PATRIC" id="fig|1068978.7.peg.1070"/>
<proteinExistence type="predicted"/>